<dbReference type="EC" id="2.5.1.18" evidence="1"/>
<feature type="domain" description="GST N-terminal" evidence="5">
    <location>
        <begin position="3"/>
        <end position="80"/>
    </location>
</feature>
<dbReference type="InterPro" id="IPR010987">
    <property type="entry name" value="Glutathione-S-Trfase_C-like"/>
</dbReference>
<dbReference type="CDD" id="cd03039">
    <property type="entry name" value="GST_N_Sigma_like"/>
    <property type="match status" value="1"/>
</dbReference>
<dbReference type="Proteomes" id="UP001378592">
    <property type="component" value="Unassembled WGS sequence"/>
</dbReference>
<dbReference type="SUPFAM" id="SSF52833">
    <property type="entry name" value="Thioredoxin-like"/>
    <property type="match status" value="1"/>
</dbReference>
<organism evidence="7 8">
    <name type="scientific">Gryllus longicercus</name>
    <dbReference type="NCBI Taxonomy" id="2509291"/>
    <lineage>
        <taxon>Eukaryota</taxon>
        <taxon>Metazoa</taxon>
        <taxon>Ecdysozoa</taxon>
        <taxon>Arthropoda</taxon>
        <taxon>Hexapoda</taxon>
        <taxon>Insecta</taxon>
        <taxon>Pterygota</taxon>
        <taxon>Neoptera</taxon>
        <taxon>Polyneoptera</taxon>
        <taxon>Orthoptera</taxon>
        <taxon>Ensifera</taxon>
        <taxon>Gryllidea</taxon>
        <taxon>Grylloidea</taxon>
        <taxon>Gryllidae</taxon>
        <taxon>Gryllinae</taxon>
        <taxon>Gryllus</taxon>
    </lineage>
</organism>
<dbReference type="FunFam" id="1.20.1050.10:FF:000030">
    <property type="entry name" value="Glutathione S-transferase S1"/>
    <property type="match status" value="1"/>
</dbReference>
<dbReference type="PANTHER" id="PTHR11571">
    <property type="entry name" value="GLUTATHIONE S-TRANSFERASE"/>
    <property type="match status" value="1"/>
</dbReference>
<dbReference type="CDD" id="cd03192">
    <property type="entry name" value="GST_C_Sigma_like"/>
    <property type="match status" value="1"/>
</dbReference>
<dbReference type="SFLD" id="SFLDG00363">
    <property type="entry name" value="AMPS_(cytGST):_Alpha-__Mu-__Pi"/>
    <property type="match status" value="1"/>
</dbReference>
<dbReference type="Pfam" id="PF14497">
    <property type="entry name" value="GST_C_3"/>
    <property type="match status" value="1"/>
</dbReference>
<evidence type="ECO:0000256" key="4">
    <source>
        <dbReference type="ARBA" id="ARBA00047960"/>
    </source>
</evidence>
<proteinExistence type="inferred from homology"/>
<dbReference type="AlphaFoldDB" id="A0AAN9VU91"/>
<protein>
    <recommendedName>
        <fullName evidence="1">glutathione transferase</fullName>
        <ecNumber evidence="1">2.5.1.18</ecNumber>
    </recommendedName>
</protein>
<comment type="catalytic activity">
    <reaction evidence="4">
        <text>RX + glutathione = an S-substituted glutathione + a halide anion + H(+)</text>
        <dbReference type="Rhea" id="RHEA:16437"/>
        <dbReference type="ChEBI" id="CHEBI:15378"/>
        <dbReference type="ChEBI" id="CHEBI:16042"/>
        <dbReference type="ChEBI" id="CHEBI:17792"/>
        <dbReference type="ChEBI" id="CHEBI:57925"/>
        <dbReference type="ChEBI" id="CHEBI:90779"/>
        <dbReference type="EC" id="2.5.1.18"/>
    </reaction>
</comment>
<sequence>MAPKVKLIYFDSWGAGEPIRYLLAYGNIEYEDYRVLVEDWPKVKTSMPFGQIPVLEWDEKVLYQSTSICRFLAKKMGLAGDDDWEAQEVDALADTIADLKQAINEYGWYCSRAERPIKKQKLIKETLPFILSRFEKRIGENNGYLANGKLSYADFIIAGSTEYFSATMGFDITDGYPKLKALVDKVHKFPQIKAWVEKRPKNVYAFKMDD</sequence>
<evidence type="ECO:0000259" key="6">
    <source>
        <dbReference type="PROSITE" id="PS50405"/>
    </source>
</evidence>
<evidence type="ECO:0000256" key="3">
    <source>
        <dbReference type="ARBA" id="ARBA00038317"/>
    </source>
</evidence>
<dbReference type="InterPro" id="IPR004046">
    <property type="entry name" value="GST_C"/>
</dbReference>
<dbReference type="InterPro" id="IPR036282">
    <property type="entry name" value="Glutathione-S-Trfase_C_sf"/>
</dbReference>
<dbReference type="EMBL" id="JAZDUA010000135">
    <property type="protein sequence ID" value="KAK7866822.1"/>
    <property type="molecule type" value="Genomic_DNA"/>
</dbReference>
<dbReference type="SUPFAM" id="SSF47616">
    <property type="entry name" value="GST C-terminal domain-like"/>
    <property type="match status" value="1"/>
</dbReference>
<dbReference type="GO" id="GO:0004364">
    <property type="term" value="F:glutathione transferase activity"/>
    <property type="evidence" value="ECO:0007669"/>
    <property type="project" value="UniProtKB-EC"/>
</dbReference>
<keyword evidence="2" id="KW-0808">Transferase</keyword>
<evidence type="ECO:0000259" key="5">
    <source>
        <dbReference type="PROSITE" id="PS50404"/>
    </source>
</evidence>
<dbReference type="PROSITE" id="PS50404">
    <property type="entry name" value="GST_NTER"/>
    <property type="match status" value="1"/>
</dbReference>
<reference evidence="7 8" key="1">
    <citation type="submission" date="2024-03" db="EMBL/GenBank/DDBJ databases">
        <title>The genome assembly and annotation of the cricket Gryllus longicercus Weissman &amp; Gray.</title>
        <authorList>
            <person name="Szrajer S."/>
            <person name="Gray D."/>
            <person name="Ylla G."/>
        </authorList>
    </citation>
    <scope>NUCLEOTIDE SEQUENCE [LARGE SCALE GENOMIC DNA]</scope>
    <source>
        <strain evidence="7">DAG 2021-001</strain>
        <tissue evidence="7">Whole body minus gut</tissue>
    </source>
</reference>
<evidence type="ECO:0000313" key="7">
    <source>
        <dbReference type="EMBL" id="KAK7866822.1"/>
    </source>
</evidence>
<evidence type="ECO:0000256" key="2">
    <source>
        <dbReference type="ARBA" id="ARBA00022679"/>
    </source>
</evidence>
<accession>A0AAN9VU91</accession>
<dbReference type="Pfam" id="PF02798">
    <property type="entry name" value="GST_N"/>
    <property type="match status" value="1"/>
</dbReference>
<dbReference type="InterPro" id="IPR036249">
    <property type="entry name" value="Thioredoxin-like_sf"/>
</dbReference>
<keyword evidence="8" id="KW-1185">Reference proteome</keyword>
<dbReference type="Gene3D" id="1.20.1050.130">
    <property type="match status" value="1"/>
</dbReference>
<dbReference type="PANTHER" id="PTHR11571:SF224">
    <property type="entry name" value="HEMATOPOIETIC PROSTAGLANDIN D SYNTHASE"/>
    <property type="match status" value="1"/>
</dbReference>
<comment type="caution">
    <text evidence="7">The sequence shown here is derived from an EMBL/GenBank/DDBJ whole genome shotgun (WGS) entry which is preliminary data.</text>
</comment>
<feature type="domain" description="GST C-terminal" evidence="6">
    <location>
        <begin position="82"/>
        <end position="204"/>
    </location>
</feature>
<evidence type="ECO:0000313" key="8">
    <source>
        <dbReference type="Proteomes" id="UP001378592"/>
    </source>
</evidence>
<evidence type="ECO:0000256" key="1">
    <source>
        <dbReference type="ARBA" id="ARBA00012452"/>
    </source>
</evidence>
<dbReference type="GO" id="GO:0006749">
    <property type="term" value="P:glutathione metabolic process"/>
    <property type="evidence" value="ECO:0007669"/>
    <property type="project" value="TreeGrafter"/>
</dbReference>
<comment type="similarity">
    <text evidence="3">Belongs to the GST superfamily. Sigma family.</text>
</comment>
<dbReference type="PROSITE" id="PS50405">
    <property type="entry name" value="GST_CTER"/>
    <property type="match status" value="1"/>
</dbReference>
<dbReference type="GO" id="GO:0004602">
    <property type="term" value="F:glutathione peroxidase activity"/>
    <property type="evidence" value="ECO:0007669"/>
    <property type="project" value="UniProtKB-ARBA"/>
</dbReference>
<dbReference type="FunFam" id="3.40.30.10:FF:000035">
    <property type="entry name" value="hematopoietic prostaglandin D synthase"/>
    <property type="match status" value="1"/>
</dbReference>
<dbReference type="InterPro" id="IPR050213">
    <property type="entry name" value="GST_superfamily"/>
</dbReference>
<dbReference type="InterPro" id="IPR004045">
    <property type="entry name" value="Glutathione_S-Trfase_N"/>
</dbReference>
<dbReference type="InterPro" id="IPR040079">
    <property type="entry name" value="Glutathione_S-Trfase"/>
</dbReference>
<dbReference type="SFLD" id="SFLDG01205">
    <property type="entry name" value="AMPS.1"/>
    <property type="match status" value="1"/>
</dbReference>
<name>A0AAN9VU91_9ORTH</name>
<dbReference type="SFLD" id="SFLDS00019">
    <property type="entry name" value="Glutathione_Transferase_(cytos"/>
    <property type="match status" value="1"/>
</dbReference>
<gene>
    <name evidence="7" type="ORF">R5R35_005252</name>
</gene>